<dbReference type="Proteomes" id="UP000028582">
    <property type="component" value="Unassembled WGS sequence"/>
</dbReference>
<evidence type="ECO:0000313" key="3">
    <source>
        <dbReference type="Proteomes" id="UP000028582"/>
    </source>
</evidence>
<feature type="compositionally biased region" description="Polar residues" evidence="1">
    <location>
        <begin position="8"/>
        <end position="28"/>
    </location>
</feature>
<protein>
    <submittedName>
        <fullName evidence="2">Uncharacterized protein</fullName>
    </submittedName>
</protein>
<evidence type="ECO:0000313" key="2">
    <source>
        <dbReference type="EMBL" id="ETO61392.1"/>
    </source>
</evidence>
<evidence type="ECO:0000256" key="1">
    <source>
        <dbReference type="SAM" id="MobiDB-lite"/>
    </source>
</evidence>
<comment type="caution">
    <text evidence="2">The sequence shown here is derived from an EMBL/GenBank/DDBJ whole genome shotgun (WGS) entry which is preliminary data.</text>
</comment>
<proteinExistence type="predicted"/>
<accession>A0A080Z431</accession>
<name>A0A080Z431_PHYNI</name>
<dbReference type="EMBL" id="ANJA01003798">
    <property type="protein sequence ID" value="ETO61392.1"/>
    <property type="molecule type" value="Genomic_DNA"/>
</dbReference>
<organism evidence="2 3">
    <name type="scientific">Phytophthora nicotianae P1976</name>
    <dbReference type="NCBI Taxonomy" id="1317066"/>
    <lineage>
        <taxon>Eukaryota</taxon>
        <taxon>Sar</taxon>
        <taxon>Stramenopiles</taxon>
        <taxon>Oomycota</taxon>
        <taxon>Peronosporomycetes</taxon>
        <taxon>Peronosporales</taxon>
        <taxon>Peronosporaceae</taxon>
        <taxon>Phytophthora</taxon>
    </lineage>
</organism>
<feature type="region of interest" description="Disordered" evidence="1">
    <location>
        <begin position="1"/>
        <end position="34"/>
    </location>
</feature>
<gene>
    <name evidence="2" type="ORF">F444_20595</name>
</gene>
<reference evidence="2 3" key="1">
    <citation type="submission" date="2013-11" db="EMBL/GenBank/DDBJ databases">
        <title>The Genome Sequence of Phytophthora parasitica P1976.</title>
        <authorList>
            <consortium name="The Broad Institute Genomics Platform"/>
            <person name="Russ C."/>
            <person name="Tyler B."/>
            <person name="Panabieres F."/>
            <person name="Shan W."/>
            <person name="Tripathy S."/>
            <person name="Grunwald N."/>
            <person name="Machado M."/>
            <person name="Johnson C.S."/>
            <person name="Walker B."/>
            <person name="Young S."/>
            <person name="Zeng Q."/>
            <person name="Gargeya S."/>
            <person name="Fitzgerald M."/>
            <person name="Haas B."/>
            <person name="Abouelleil A."/>
            <person name="Allen A.W."/>
            <person name="Alvarado L."/>
            <person name="Arachchi H.M."/>
            <person name="Berlin A.M."/>
            <person name="Chapman S.B."/>
            <person name="Gainer-Dewar J."/>
            <person name="Goldberg J."/>
            <person name="Griggs A."/>
            <person name="Gujja S."/>
            <person name="Hansen M."/>
            <person name="Howarth C."/>
            <person name="Imamovic A."/>
            <person name="Ireland A."/>
            <person name="Larimer J."/>
            <person name="McCowan C."/>
            <person name="Murphy C."/>
            <person name="Pearson M."/>
            <person name="Poon T.W."/>
            <person name="Priest M."/>
            <person name="Roberts A."/>
            <person name="Saif S."/>
            <person name="Shea T."/>
            <person name="Sisk P."/>
            <person name="Sykes S."/>
            <person name="Wortman J."/>
            <person name="Nusbaum C."/>
            <person name="Birren B."/>
        </authorList>
    </citation>
    <scope>NUCLEOTIDE SEQUENCE [LARGE SCALE GENOMIC DNA]</scope>
    <source>
        <strain evidence="2 3">P1976</strain>
    </source>
</reference>
<sequence>MGDDDKPTTTSNREGRTITSTAQPTSSPRRQRHS</sequence>
<dbReference type="AlphaFoldDB" id="A0A080Z431"/>